<feature type="non-terminal residue" evidence="2">
    <location>
        <position position="1"/>
    </location>
</feature>
<name>A0AAU9T6P4_THLAR</name>
<dbReference type="AlphaFoldDB" id="A0AAU9T6P4"/>
<proteinExistence type="predicted"/>
<evidence type="ECO:0000313" key="3">
    <source>
        <dbReference type="Proteomes" id="UP000836841"/>
    </source>
</evidence>
<evidence type="ECO:0000313" key="2">
    <source>
        <dbReference type="EMBL" id="CAH2079473.1"/>
    </source>
</evidence>
<feature type="domain" description="DUF1985" evidence="1">
    <location>
        <begin position="16"/>
        <end position="93"/>
    </location>
</feature>
<protein>
    <recommendedName>
        <fullName evidence="1">DUF1985 domain-containing protein</fullName>
    </recommendedName>
</protein>
<keyword evidence="3" id="KW-1185">Reference proteome</keyword>
<sequence>MFEQHGGFTAFYANSTPETESHSTEDLIDKMLRAEKDAYDEKFSLGMLMLIESLLFGRYKEYKFPRSFIERAQDMNTLMNYHWGREAYELLLSSIKSRVPSHLDKAKYVVQGYPFAFHLWLLESVPMLQTAFSTVSNSILSSAFLCEKYLYTTSPLINQVLTIEGSPDVIFKLPAISGDAEDTVCMEDEDDPDLEELAERLLPELSRLVDALESICLNSVTIHNAESFEASCSAFNMRAEIPSSSHSMIMAKLDSIILMVKEGNLRIFDQLHKIEEKLEIDWEDEVT</sequence>
<dbReference type="PANTHER" id="PTHR48449:SF1">
    <property type="entry name" value="DUF1985 DOMAIN-CONTAINING PROTEIN"/>
    <property type="match status" value="1"/>
</dbReference>
<reference evidence="2 3" key="1">
    <citation type="submission" date="2022-03" db="EMBL/GenBank/DDBJ databases">
        <authorList>
            <person name="Nunn A."/>
            <person name="Chopra R."/>
            <person name="Nunn A."/>
            <person name="Contreras Garrido A."/>
        </authorList>
    </citation>
    <scope>NUCLEOTIDE SEQUENCE [LARGE SCALE GENOMIC DNA]</scope>
</reference>
<accession>A0AAU9T6P4</accession>
<dbReference type="InterPro" id="IPR015410">
    <property type="entry name" value="DUF1985"/>
</dbReference>
<dbReference type="PANTHER" id="PTHR48449">
    <property type="entry name" value="DUF1985 DOMAIN-CONTAINING PROTEIN"/>
    <property type="match status" value="1"/>
</dbReference>
<evidence type="ECO:0000259" key="1">
    <source>
        <dbReference type="Pfam" id="PF09331"/>
    </source>
</evidence>
<dbReference type="Proteomes" id="UP000836841">
    <property type="component" value="Chromosome 7"/>
</dbReference>
<dbReference type="Pfam" id="PF09331">
    <property type="entry name" value="DUF1985"/>
    <property type="match status" value="1"/>
</dbReference>
<gene>
    <name evidence="2" type="ORF">TAV2_LOCUS24535</name>
</gene>
<organism evidence="2 3">
    <name type="scientific">Thlaspi arvense</name>
    <name type="common">Field penny-cress</name>
    <dbReference type="NCBI Taxonomy" id="13288"/>
    <lineage>
        <taxon>Eukaryota</taxon>
        <taxon>Viridiplantae</taxon>
        <taxon>Streptophyta</taxon>
        <taxon>Embryophyta</taxon>
        <taxon>Tracheophyta</taxon>
        <taxon>Spermatophyta</taxon>
        <taxon>Magnoliopsida</taxon>
        <taxon>eudicotyledons</taxon>
        <taxon>Gunneridae</taxon>
        <taxon>Pentapetalae</taxon>
        <taxon>rosids</taxon>
        <taxon>malvids</taxon>
        <taxon>Brassicales</taxon>
        <taxon>Brassicaceae</taxon>
        <taxon>Thlaspideae</taxon>
        <taxon>Thlaspi</taxon>
    </lineage>
</organism>
<dbReference type="EMBL" id="OU466863">
    <property type="protein sequence ID" value="CAH2079473.1"/>
    <property type="molecule type" value="Genomic_DNA"/>
</dbReference>